<dbReference type="Pfam" id="PF03478">
    <property type="entry name" value="Beta-prop_KIB1-4"/>
    <property type="match status" value="1"/>
</dbReference>
<dbReference type="InterPro" id="IPR036047">
    <property type="entry name" value="F-box-like_dom_sf"/>
</dbReference>
<dbReference type="STRING" id="106549.A0A540MIZ2"/>
<dbReference type="EMBL" id="VIEB01000253">
    <property type="protein sequence ID" value="TQD98409.1"/>
    <property type="molecule type" value="Genomic_DNA"/>
</dbReference>
<sequence length="152" mass="17445">MPSDLGWAWLPNHLLDSILEKLIPISDHIRFSAVCKHWKSVALHHKQQRVKSPHNQLPMLMIPTKHNSGERRGLYGVTQRKPYNFELYVPYKKRCCGSAHGWLACADDNLAITLLNPFTGRTIRLPPVTEVPPQTETFSCDYYINKLVLVSK</sequence>
<dbReference type="InterPro" id="IPR050942">
    <property type="entry name" value="F-box_BR-signaling"/>
</dbReference>
<feature type="domain" description="KIB1-4 beta-propeller" evidence="2">
    <location>
        <begin position="75"/>
        <end position="151"/>
    </location>
</feature>
<dbReference type="Gene3D" id="1.20.1280.50">
    <property type="match status" value="1"/>
</dbReference>
<evidence type="ECO:0000259" key="2">
    <source>
        <dbReference type="Pfam" id="PF03478"/>
    </source>
</evidence>
<proteinExistence type="predicted"/>
<name>A0A540MIZ2_MALBA</name>
<organism evidence="3 4">
    <name type="scientific">Malus baccata</name>
    <name type="common">Siberian crab apple</name>
    <name type="synonym">Pyrus baccata</name>
    <dbReference type="NCBI Taxonomy" id="106549"/>
    <lineage>
        <taxon>Eukaryota</taxon>
        <taxon>Viridiplantae</taxon>
        <taxon>Streptophyta</taxon>
        <taxon>Embryophyta</taxon>
        <taxon>Tracheophyta</taxon>
        <taxon>Spermatophyta</taxon>
        <taxon>Magnoliopsida</taxon>
        <taxon>eudicotyledons</taxon>
        <taxon>Gunneridae</taxon>
        <taxon>Pentapetalae</taxon>
        <taxon>rosids</taxon>
        <taxon>fabids</taxon>
        <taxon>Rosales</taxon>
        <taxon>Rosaceae</taxon>
        <taxon>Amygdaloideae</taxon>
        <taxon>Maleae</taxon>
        <taxon>Malus</taxon>
    </lineage>
</organism>
<evidence type="ECO:0000313" key="4">
    <source>
        <dbReference type="Proteomes" id="UP000315295"/>
    </source>
</evidence>
<dbReference type="SUPFAM" id="SSF81383">
    <property type="entry name" value="F-box domain"/>
    <property type="match status" value="1"/>
</dbReference>
<keyword evidence="4" id="KW-1185">Reference proteome</keyword>
<feature type="domain" description="F-box" evidence="1">
    <location>
        <begin position="8"/>
        <end position="43"/>
    </location>
</feature>
<dbReference type="PANTHER" id="PTHR44259:SF93">
    <property type="entry name" value="PROTEIN, PUTATIVE (DUF295)-RELATED"/>
    <property type="match status" value="1"/>
</dbReference>
<reference evidence="3 4" key="1">
    <citation type="journal article" date="2019" name="G3 (Bethesda)">
        <title>Sequencing of a Wild Apple (Malus baccata) Genome Unravels the Differences Between Cultivated and Wild Apple Species Regarding Disease Resistance and Cold Tolerance.</title>
        <authorList>
            <person name="Chen X."/>
        </authorList>
    </citation>
    <scope>NUCLEOTIDE SEQUENCE [LARGE SCALE GENOMIC DNA]</scope>
    <source>
        <strain evidence="4">cv. Shandingzi</strain>
        <tissue evidence="3">Leaves</tissue>
    </source>
</reference>
<dbReference type="Proteomes" id="UP000315295">
    <property type="component" value="Unassembled WGS sequence"/>
</dbReference>
<gene>
    <name evidence="3" type="ORF">C1H46_016010</name>
</gene>
<dbReference type="AlphaFoldDB" id="A0A540MIZ2"/>
<dbReference type="InterPro" id="IPR001810">
    <property type="entry name" value="F-box_dom"/>
</dbReference>
<comment type="caution">
    <text evidence="3">The sequence shown here is derived from an EMBL/GenBank/DDBJ whole genome shotgun (WGS) entry which is preliminary data.</text>
</comment>
<protein>
    <submittedName>
        <fullName evidence="3">Uncharacterized protein</fullName>
    </submittedName>
</protein>
<dbReference type="PANTHER" id="PTHR44259">
    <property type="entry name" value="OS07G0183000 PROTEIN-RELATED"/>
    <property type="match status" value="1"/>
</dbReference>
<evidence type="ECO:0000313" key="3">
    <source>
        <dbReference type="EMBL" id="TQD98409.1"/>
    </source>
</evidence>
<evidence type="ECO:0000259" key="1">
    <source>
        <dbReference type="Pfam" id="PF00646"/>
    </source>
</evidence>
<dbReference type="Pfam" id="PF00646">
    <property type="entry name" value="F-box"/>
    <property type="match status" value="1"/>
</dbReference>
<accession>A0A540MIZ2</accession>
<dbReference type="InterPro" id="IPR005174">
    <property type="entry name" value="KIB1-4_b-propeller"/>
</dbReference>